<dbReference type="GO" id="GO:0015934">
    <property type="term" value="C:large ribosomal subunit"/>
    <property type="evidence" value="ECO:0007669"/>
    <property type="project" value="InterPro"/>
</dbReference>
<dbReference type="AlphaFoldDB" id="A0AAT9LDP9"/>
<evidence type="ECO:0000256" key="4">
    <source>
        <dbReference type="ARBA" id="ARBA00035178"/>
    </source>
</evidence>
<keyword evidence="3 5" id="KW-0687">Ribonucleoprotein</keyword>
<dbReference type="EMBL" id="CP062796">
    <property type="protein sequence ID" value="QUL98362.1"/>
    <property type="molecule type" value="Genomic_DNA"/>
</dbReference>
<dbReference type="GO" id="GO:0006412">
    <property type="term" value="P:translation"/>
    <property type="evidence" value="ECO:0007669"/>
    <property type="project" value="UniProtKB-UniRule"/>
</dbReference>
<evidence type="ECO:0000256" key="1">
    <source>
        <dbReference type="ARBA" id="ARBA00008560"/>
    </source>
</evidence>
<dbReference type="Gene3D" id="1.20.5.640">
    <property type="entry name" value="Single helix bin"/>
    <property type="match status" value="1"/>
</dbReference>
<dbReference type="HAMAP" id="MF_00340">
    <property type="entry name" value="Ribosomal_bL32"/>
    <property type="match status" value="1"/>
</dbReference>
<evidence type="ECO:0000256" key="3">
    <source>
        <dbReference type="ARBA" id="ARBA00023274"/>
    </source>
</evidence>
<reference evidence="6" key="2">
    <citation type="journal article" date="2023" name="Biology">
        <title>Prokaryotic Life Associated with Coal-Fire Gas Vents Revealed by Metagenomics.</title>
        <authorList>
            <person name="Kadnikov V.V."/>
            <person name="Mardanov A.V."/>
            <person name="Beletsky A.V."/>
            <person name="Karnachuk O.V."/>
            <person name="Ravin N.V."/>
        </authorList>
    </citation>
    <scope>NUCLEOTIDE SEQUENCE</scope>
    <source>
        <strain evidence="6">Bu02</strain>
    </source>
</reference>
<dbReference type="Pfam" id="PF01783">
    <property type="entry name" value="Ribosomal_L32p"/>
    <property type="match status" value="1"/>
</dbReference>
<dbReference type="NCBIfam" id="TIGR01031">
    <property type="entry name" value="rpmF_bact"/>
    <property type="match status" value="1"/>
</dbReference>
<keyword evidence="2 5" id="KW-0689">Ribosomal protein</keyword>
<dbReference type="PANTHER" id="PTHR35534">
    <property type="entry name" value="50S RIBOSOMAL PROTEIN L32"/>
    <property type="match status" value="1"/>
</dbReference>
<reference evidence="6" key="1">
    <citation type="submission" date="2020-10" db="EMBL/GenBank/DDBJ databases">
        <authorList>
            <person name="Kadnikov V."/>
            <person name="Beletsky A.V."/>
            <person name="Mardanov A.V."/>
            <person name="Karnachuk O.V."/>
            <person name="Ravin N.V."/>
        </authorList>
    </citation>
    <scope>NUCLEOTIDE SEQUENCE</scope>
    <source>
        <strain evidence="6">Bu02</strain>
    </source>
</reference>
<organism evidence="6">
    <name type="scientific">Candidatus Fermentithermobacillus carboniphilus</name>
    <dbReference type="NCBI Taxonomy" id="3085328"/>
    <lineage>
        <taxon>Bacteria</taxon>
        <taxon>Bacillati</taxon>
        <taxon>Bacillota</taxon>
        <taxon>Candidatus Fermentithermobacillia</taxon>
        <taxon>Candidatus Fermentithermobacillales</taxon>
        <taxon>Candidatus Fermentithermobacillaceae</taxon>
        <taxon>Candidatus Fermentithermobacillus</taxon>
    </lineage>
</organism>
<evidence type="ECO:0000256" key="5">
    <source>
        <dbReference type="HAMAP-Rule" id="MF_00340"/>
    </source>
</evidence>
<dbReference type="InterPro" id="IPR011332">
    <property type="entry name" value="Ribosomal_zn-bd"/>
</dbReference>
<protein>
    <recommendedName>
        <fullName evidence="4 5">Large ribosomal subunit protein bL32</fullName>
    </recommendedName>
</protein>
<name>A0AAT9LDP9_9FIRM</name>
<dbReference type="PANTHER" id="PTHR35534:SF1">
    <property type="entry name" value="LARGE RIBOSOMAL SUBUNIT PROTEIN BL32"/>
    <property type="match status" value="1"/>
</dbReference>
<dbReference type="SUPFAM" id="SSF57829">
    <property type="entry name" value="Zn-binding ribosomal proteins"/>
    <property type="match status" value="1"/>
</dbReference>
<accession>A0AAT9LDP9</accession>
<gene>
    <name evidence="5 6" type="primary">rpmF</name>
    <name evidence="6" type="ORF">IMF26_10130</name>
</gene>
<dbReference type="InterPro" id="IPR002677">
    <property type="entry name" value="Ribosomal_bL32"/>
</dbReference>
<evidence type="ECO:0000256" key="2">
    <source>
        <dbReference type="ARBA" id="ARBA00022980"/>
    </source>
</evidence>
<dbReference type="InterPro" id="IPR044957">
    <property type="entry name" value="Ribosomal_bL32_bact"/>
</dbReference>
<comment type="similarity">
    <text evidence="1 5">Belongs to the bacterial ribosomal protein bL32 family.</text>
</comment>
<dbReference type="GO" id="GO:0003735">
    <property type="term" value="F:structural constituent of ribosome"/>
    <property type="evidence" value="ECO:0007669"/>
    <property type="project" value="InterPro"/>
</dbReference>
<sequence>MAVPKKKKSPSRRDMRRAHWKLEAPTLVECPHCHALIMPHRVCPECGYYKGVEVIKVEKE</sequence>
<evidence type="ECO:0000313" key="6">
    <source>
        <dbReference type="EMBL" id="QUL98362.1"/>
    </source>
</evidence>
<dbReference type="KEGG" id="fcz:IMF26_10130"/>
<proteinExistence type="inferred from homology"/>